<name>A0AAV6NMD3_9ROSI</name>
<evidence type="ECO:0000256" key="1">
    <source>
        <dbReference type="SAM" id="MobiDB-lite"/>
    </source>
</evidence>
<comment type="caution">
    <text evidence="2">The sequence shown here is derived from an EMBL/GenBank/DDBJ whole genome shotgun (WGS) entry which is preliminary data.</text>
</comment>
<evidence type="ECO:0000313" key="2">
    <source>
        <dbReference type="EMBL" id="KAG6600241.1"/>
    </source>
</evidence>
<dbReference type="Proteomes" id="UP000685013">
    <property type="component" value="Chromosome 4"/>
</dbReference>
<keyword evidence="3" id="KW-1185">Reference proteome</keyword>
<sequence>MAITIDQEYEKLFMMAAFTPGGGEAVGSEDGGCTWPSCPLATQTSSSTASTKLRTAEGRAAIVKKKKKKDGEGEDFDGLMNLCE</sequence>
<dbReference type="EMBL" id="JAGKQH010000004">
    <property type="protein sequence ID" value="KAG6600241.1"/>
    <property type="molecule type" value="Genomic_DNA"/>
</dbReference>
<proteinExistence type="predicted"/>
<accession>A0AAV6NMD3</accession>
<dbReference type="AlphaFoldDB" id="A0AAV6NMD3"/>
<reference evidence="2 3" key="1">
    <citation type="journal article" date="2021" name="Hortic Res">
        <title>The domestication of Cucurbita argyrosperma as revealed by the genome of its wild relative.</title>
        <authorList>
            <person name="Barrera-Redondo J."/>
            <person name="Sanchez-de la Vega G."/>
            <person name="Aguirre-Liguori J.A."/>
            <person name="Castellanos-Morales G."/>
            <person name="Gutierrez-Guerrero Y.T."/>
            <person name="Aguirre-Dugua X."/>
            <person name="Aguirre-Planter E."/>
            <person name="Tenaillon M.I."/>
            <person name="Lira-Saade R."/>
            <person name="Eguiarte L.E."/>
        </authorList>
    </citation>
    <scope>NUCLEOTIDE SEQUENCE [LARGE SCALE GENOMIC DNA]</scope>
    <source>
        <strain evidence="2">JBR-2021</strain>
    </source>
</reference>
<feature type="region of interest" description="Disordered" evidence="1">
    <location>
        <begin position="63"/>
        <end position="84"/>
    </location>
</feature>
<feature type="non-terminal residue" evidence="2">
    <location>
        <position position="1"/>
    </location>
</feature>
<evidence type="ECO:0000313" key="3">
    <source>
        <dbReference type="Proteomes" id="UP000685013"/>
    </source>
</evidence>
<protein>
    <submittedName>
        <fullName evidence="2">Uncharacterized protein</fullName>
    </submittedName>
</protein>
<organism evidence="2 3">
    <name type="scientific">Cucurbita argyrosperma subsp. sororia</name>
    <dbReference type="NCBI Taxonomy" id="37648"/>
    <lineage>
        <taxon>Eukaryota</taxon>
        <taxon>Viridiplantae</taxon>
        <taxon>Streptophyta</taxon>
        <taxon>Embryophyta</taxon>
        <taxon>Tracheophyta</taxon>
        <taxon>Spermatophyta</taxon>
        <taxon>Magnoliopsida</taxon>
        <taxon>eudicotyledons</taxon>
        <taxon>Gunneridae</taxon>
        <taxon>Pentapetalae</taxon>
        <taxon>rosids</taxon>
        <taxon>fabids</taxon>
        <taxon>Cucurbitales</taxon>
        <taxon>Cucurbitaceae</taxon>
        <taxon>Cucurbiteae</taxon>
        <taxon>Cucurbita</taxon>
    </lineage>
</organism>
<gene>
    <name evidence="2" type="ORF">SDJN03_05474</name>
</gene>